<organism evidence="2 3">
    <name type="scientific">Cyclobacterium amurskyense</name>
    <dbReference type="NCBI Taxonomy" id="320787"/>
    <lineage>
        <taxon>Bacteria</taxon>
        <taxon>Pseudomonadati</taxon>
        <taxon>Bacteroidota</taxon>
        <taxon>Cytophagia</taxon>
        <taxon>Cytophagales</taxon>
        <taxon>Cyclobacteriaceae</taxon>
        <taxon>Cyclobacterium</taxon>
    </lineage>
</organism>
<dbReference type="KEGG" id="camu:CA2015_0145"/>
<name>A0A0H4PMZ1_9BACT</name>
<evidence type="ECO:0000313" key="3">
    <source>
        <dbReference type="Proteomes" id="UP000036520"/>
    </source>
</evidence>
<keyword evidence="3" id="KW-1185">Reference proteome</keyword>
<dbReference type="OrthoDB" id="811652at2"/>
<dbReference type="EMBL" id="CP012040">
    <property type="protein sequence ID" value="AKP49627.1"/>
    <property type="molecule type" value="Genomic_DNA"/>
</dbReference>
<dbReference type="PROSITE" id="PS51257">
    <property type="entry name" value="PROKAR_LIPOPROTEIN"/>
    <property type="match status" value="1"/>
</dbReference>
<sequence>MIRIIQSNLTYFYIICILPMLISCKYDNDLTISPAVEVRYTEGKAQLYRNGNPYFIKGASGIDNLEKVSAYGGNSIRTWSVHNAGEILDKAEALGLTVTLGLEIGRPYWGEDFKYWNILEVNKKIEELKPFIEKYKNHPALLMWGVGNEVSLKGGSRYLIYYTINRIAKMIKKTDPNHPVMTAINVKTIGRGKYLMPDVDILGYNGFGLIKHFFEDNKNYKNKGWGRAYIFSEWGVPGHWEVKDTAWGAPYELSTKQKINFLQQYWELMNQDTTSFLGSYAFYWGNKFEITDTWFSQFSTEGENSETVQYIQSLWKGEAFHSNLPEIFNISFNDRPGQSNQYLAADSLYFAFPITDFDDLSALKFKWEIRPEEAKFYELDDYQHNMSYLMEADSASTLKFRTPKNEGPYRIYVYISDDSGNYTSHNLPFYVVNQ</sequence>
<dbReference type="InterPro" id="IPR006103">
    <property type="entry name" value="Glyco_hydro_2_cat"/>
</dbReference>
<proteinExistence type="predicted"/>
<gene>
    <name evidence="2" type="ORF">CA2015_0145</name>
</gene>
<dbReference type="Proteomes" id="UP000036520">
    <property type="component" value="Chromosome"/>
</dbReference>
<dbReference type="GO" id="GO:0004553">
    <property type="term" value="F:hydrolase activity, hydrolyzing O-glycosyl compounds"/>
    <property type="evidence" value="ECO:0007669"/>
    <property type="project" value="InterPro"/>
</dbReference>
<evidence type="ECO:0000313" key="2">
    <source>
        <dbReference type="EMBL" id="AKP49627.1"/>
    </source>
</evidence>
<dbReference type="Pfam" id="PF02836">
    <property type="entry name" value="Glyco_hydro_2_C"/>
    <property type="match status" value="1"/>
</dbReference>
<dbReference type="Gene3D" id="3.20.20.80">
    <property type="entry name" value="Glycosidases"/>
    <property type="match status" value="1"/>
</dbReference>
<dbReference type="AlphaFoldDB" id="A0A0H4PMZ1"/>
<reference evidence="2 3" key="1">
    <citation type="submission" date="2015-07" db="EMBL/GenBank/DDBJ databases">
        <authorList>
            <person name="Kim K.M."/>
        </authorList>
    </citation>
    <scope>NUCLEOTIDE SEQUENCE [LARGE SCALE GENOMIC DNA]</scope>
    <source>
        <strain evidence="2 3">KCTC 12363</strain>
    </source>
</reference>
<feature type="domain" description="Glycoside hydrolase family 2 catalytic" evidence="1">
    <location>
        <begin position="123"/>
        <end position="236"/>
    </location>
</feature>
<dbReference type="STRING" id="320787.CA2015_0145"/>
<accession>A0A0H4PMZ1</accession>
<dbReference type="SUPFAM" id="SSF51445">
    <property type="entry name" value="(Trans)glycosidases"/>
    <property type="match status" value="1"/>
</dbReference>
<evidence type="ECO:0000259" key="1">
    <source>
        <dbReference type="Pfam" id="PF02836"/>
    </source>
</evidence>
<dbReference type="GO" id="GO:0005975">
    <property type="term" value="P:carbohydrate metabolic process"/>
    <property type="evidence" value="ECO:0007669"/>
    <property type="project" value="InterPro"/>
</dbReference>
<dbReference type="InterPro" id="IPR017853">
    <property type="entry name" value="GH"/>
</dbReference>
<dbReference type="PATRIC" id="fig|320787.5.peg.159"/>
<protein>
    <submittedName>
        <fullName evidence="2">Endo-beta-mannanase</fullName>
    </submittedName>
</protein>